<dbReference type="GO" id="GO:0003824">
    <property type="term" value="F:catalytic activity"/>
    <property type="evidence" value="ECO:0007669"/>
    <property type="project" value="UniProtKB-ARBA"/>
</dbReference>
<dbReference type="Proteomes" id="UP000230842">
    <property type="component" value="Unassembled WGS sequence"/>
</dbReference>
<dbReference type="SUPFAM" id="SSF53474">
    <property type="entry name" value="alpha/beta-Hydrolases"/>
    <property type="match status" value="1"/>
</dbReference>
<dbReference type="PANTHER" id="PTHR43433">
    <property type="entry name" value="HYDROLASE, ALPHA/BETA FOLD FAMILY PROTEIN"/>
    <property type="match status" value="1"/>
</dbReference>
<dbReference type="InterPro" id="IPR029058">
    <property type="entry name" value="AB_hydrolase_fold"/>
</dbReference>
<keyword evidence="3" id="KW-1185">Reference proteome</keyword>
<name>A0A2M9B860_9ACTN</name>
<dbReference type="Pfam" id="PF00561">
    <property type="entry name" value="Abhydrolase_1"/>
    <property type="match status" value="1"/>
</dbReference>
<organism evidence="2 3">
    <name type="scientific">Mumia flava</name>
    <dbReference type="NCBI Taxonomy" id="1348852"/>
    <lineage>
        <taxon>Bacteria</taxon>
        <taxon>Bacillati</taxon>
        <taxon>Actinomycetota</taxon>
        <taxon>Actinomycetes</taxon>
        <taxon>Propionibacteriales</taxon>
        <taxon>Nocardioidaceae</taxon>
        <taxon>Mumia</taxon>
    </lineage>
</organism>
<reference evidence="2 3" key="1">
    <citation type="submission" date="2017-11" db="EMBL/GenBank/DDBJ databases">
        <title>Genomic Encyclopedia of Archaeal and Bacterial Type Strains, Phase II (KMG-II): From Individual Species to Whole Genera.</title>
        <authorList>
            <person name="Goeker M."/>
        </authorList>
    </citation>
    <scope>NUCLEOTIDE SEQUENCE [LARGE SCALE GENOMIC DNA]</scope>
    <source>
        <strain evidence="2 3">DSM 27763</strain>
    </source>
</reference>
<dbReference type="OrthoDB" id="5172953at2"/>
<gene>
    <name evidence="2" type="ORF">CLV56_3626</name>
</gene>
<proteinExistence type="predicted"/>
<evidence type="ECO:0000313" key="3">
    <source>
        <dbReference type="Proteomes" id="UP000230842"/>
    </source>
</evidence>
<dbReference type="InterPro" id="IPR050471">
    <property type="entry name" value="AB_hydrolase"/>
</dbReference>
<dbReference type="AlphaFoldDB" id="A0A2M9B860"/>
<protein>
    <submittedName>
        <fullName evidence="2">Pimeloyl-ACP methyl ester carboxylesterase</fullName>
    </submittedName>
</protein>
<accession>A0A2M9B860</accession>
<evidence type="ECO:0000313" key="2">
    <source>
        <dbReference type="EMBL" id="PJJ54122.1"/>
    </source>
</evidence>
<dbReference type="InterPro" id="IPR000073">
    <property type="entry name" value="AB_hydrolase_1"/>
</dbReference>
<feature type="domain" description="AB hydrolase-1" evidence="1">
    <location>
        <begin position="39"/>
        <end position="148"/>
    </location>
</feature>
<dbReference type="EMBL" id="PGEZ01000002">
    <property type="protein sequence ID" value="PJJ54122.1"/>
    <property type="molecule type" value="Genomic_DNA"/>
</dbReference>
<dbReference type="PANTHER" id="PTHR43433:SF1">
    <property type="entry name" value="BLL5160 PROTEIN"/>
    <property type="match status" value="1"/>
</dbReference>
<evidence type="ECO:0000259" key="1">
    <source>
        <dbReference type="Pfam" id="PF00561"/>
    </source>
</evidence>
<comment type="caution">
    <text evidence="2">The sequence shown here is derived from an EMBL/GenBank/DDBJ whole genome shotgun (WGS) entry which is preliminary data.</text>
</comment>
<dbReference type="Gene3D" id="3.40.50.1820">
    <property type="entry name" value="alpha/beta hydrolase"/>
    <property type="match status" value="1"/>
</dbReference>
<sequence length="300" mass="32503">MDNGTVPSTTTSRLTPRHFDVLSDDGTRIRAWTNDADGPAVLLCNGLGTSPYAWPALLSADCGVRVVSWYHRGIGGSERPVDPERVGVGAGIEDALAVMAAADVERATLLGWSIGVNHAFEIAVRWPARADAVMAVAGVPGDTFATMLAPFRLPRPVNRRIALGMVGAFSAAGPAMTPVTRQLHRVPGLVDVVRHTGFMFPRADRADVRATVEAFLDVDVRWYMHLARHAARHPRVSLSQVRQPTTFVAGRWDVLAGARDMRSASERIDGARFVELAASHFLPLERPDEVHAELLALIGR</sequence>